<dbReference type="InterPro" id="IPR020056">
    <property type="entry name" value="Rbsml_bL25/Gln-tRNA_synth_N"/>
</dbReference>
<accession>A0A934S783</accession>
<dbReference type="Gene3D" id="2.170.120.20">
    <property type="entry name" value="Ribosomal protein L25, beta domain"/>
    <property type="match status" value="1"/>
</dbReference>
<comment type="caution">
    <text evidence="9">The sequence shown here is derived from an EMBL/GenBank/DDBJ whole genome shotgun (WGS) entry which is preliminary data.</text>
</comment>
<reference evidence="9" key="1">
    <citation type="submission" date="2021-01" db="EMBL/GenBank/DDBJ databases">
        <title>Modified the classification status of verrucomicrobia.</title>
        <authorList>
            <person name="Feng X."/>
        </authorList>
    </citation>
    <scope>NUCLEOTIDE SEQUENCE</scope>
    <source>
        <strain evidence="9">KCTC 22041</strain>
    </source>
</reference>
<evidence type="ECO:0000313" key="10">
    <source>
        <dbReference type="Proteomes" id="UP000603141"/>
    </source>
</evidence>
<evidence type="ECO:0000256" key="5">
    <source>
        <dbReference type="HAMAP-Rule" id="MF_01334"/>
    </source>
</evidence>
<evidence type="ECO:0000256" key="4">
    <source>
        <dbReference type="ARBA" id="ARBA00023274"/>
    </source>
</evidence>
<dbReference type="Pfam" id="PF01386">
    <property type="entry name" value="Ribosomal_L25p"/>
    <property type="match status" value="1"/>
</dbReference>
<evidence type="ECO:0000256" key="6">
    <source>
        <dbReference type="SAM" id="MobiDB-lite"/>
    </source>
</evidence>
<dbReference type="RefSeq" id="WP_200269687.1">
    <property type="nucleotide sequence ID" value="NZ_JAENIJ010000011.1"/>
</dbReference>
<keyword evidence="10" id="KW-1185">Reference proteome</keyword>
<dbReference type="InterPro" id="IPR001021">
    <property type="entry name" value="Ribosomal_bL25_long"/>
</dbReference>
<dbReference type="GO" id="GO:0003735">
    <property type="term" value="F:structural constituent of ribosome"/>
    <property type="evidence" value="ECO:0007669"/>
    <property type="project" value="InterPro"/>
</dbReference>
<evidence type="ECO:0000313" key="9">
    <source>
        <dbReference type="EMBL" id="MBK1882494.1"/>
    </source>
</evidence>
<gene>
    <name evidence="5" type="primary">rplY</name>
    <name evidence="5" type="synonym">ctc</name>
    <name evidence="9" type="ORF">JIN85_08710</name>
</gene>
<comment type="similarity">
    <text evidence="5">Belongs to the bacterial ribosomal protein bL25 family. CTC subfamily.</text>
</comment>
<feature type="region of interest" description="Disordered" evidence="6">
    <location>
        <begin position="1"/>
        <end position="21"/>
    </location>
</feature>
<dbReference type="NCBIfam" id="TIGR00731">
    <property type="entry name" value="bL25_bact_ctc"/>
    <property type="match status" value="1"/>
</dbReference>
<evidence type="ECO:0000256" key="1">
    <source>
        <dbReference type="ARBA" id="ARBA00022730"/>
    </source>
</evidence>
<dbReference type="Proteomes" id="UP000603141">
    <property type="component" value="Unassembled WGS sequence"/>
</dbReference>
<keyword evidence="1 5" id="KW-0699">rRNA-binding</keyword>
<sequence>MAKKTSLKAAPRARSGSGRLKQMRREGWLPSVIYGRGTEPKNLKVDFKTFNELLAHSSSENILINLNVEGEGTLLAFLKTVQHDPITSAPLHADFLAIDEKTEITAHIPAHLNGEAPGVKAGGILEQYVHSIEITCLPNDLPETIEIDVTGMGEGASLHISEVSFPKGVTPTHAGDVVVAHIGKTGAAISEEASEAAAV</sequence>
<evidence type="ECO:0000259" key="8">
    <source>
        <dbReference type="Pfam" id="PF14693"/>
    </source>
</evidence>
<dbReference type="PANTHER" id="PTHR33284">
    <property type="entry name" value="RIBOSOMAL PROTEIN L25/GLN-TRNA SYNTHETASE, ANTI-CODON-BINDING DOMAIN-CONTAINING PROTEIN"/>
    <property type="match status" value="1"/>
</dbReference>
<dbReference type="CDD" id="cd00495">
    <property type="entry name" value="Ribosomal_L25_TL5_CTC"/>
    <property type="match status" value="1"/>
</dbReference>
<dbReference type="GO" id="GO:0008097">
    <property type="term" value="F:5S rRNA binding"/>
    <property type="evidence" value="ECO:0007669"/>
    <property type="project" value="InterPro"/>
</dbReference>
<evidence type="ECO:0000256" key="2">
    <source>
        <dbReference type="ARBA" id="ARBA00022884"/>
    </source>
</evidence>
<proteinExistence type="inferred from homology"/>
<keyword evidence="3 5" id="KW-0689">Ribosomal protein</keyword>
<evidence type="ECO:0000259" key="7">
    <source>
        <dbReference type="Pfam" id="PF01386"/>
    </source>
</evidence>
<dbReference type="EMBL" id="JAENIJ010000011">
    <property type="protein sequence ID" value="MBK1882494.1"/>
    <property type="molecule type" value="Genomic_DNA"/>
</dbReference>
<comment type="function">
    <text evidence="5">This is one of the proteins that binds to the 5S RNA in the ribosome where it forms part of the central protuberance.</text>
</comment>
<protein>
    <recommendedName>
        <fullName evidence="5">Large ribosomal subunit protein bL25</fullName>
    </recommendedName>
    <alternativeName>
        <fullName evidence="5">General stress protein CTC</fullName>
    </alternativeName>
</protein>
<comment type="subunit">
    <text evidence="5">Part of the 50S ribosomal subunit; part of the 5S rRNA/L5/L18/L25 subcomplex. Contacts the 5S rRNA. Binds to the 5S rRNA independently of L5 and L18.</text>
</comment>
<keyword evidence="4 5" id="KW-0687">Ribonucleoprotein</keyword>
<name>A0A934S783_9BACT</name>
<feature type="domain" description="Large ribosomal subunit protein bL25 L25" evidence="7">
    <location>
        <begin position="7"/>
        <end position="95"/>
    </location>
</feature>
<dbReference type="Pfam" id="PF14693">
    <property type="entry name" value="Ribosomal_TL5_C"/>
    <property type="match status" value="1"/>
</dbReference>
<dbReference type="GO" id="GO:0022625">
    <property type="term" value="C:cytosolic large ribosomal subunit"/>
    <property type="evidence" value="ECO:0007669"/>
    <property type="project" value="TreeGrafter"/>
</dbReference>
<evidence type="ECO:0000256" key="3">
    <source>
        <dbReference type="ARBA" id="ARBA00022980"/>
    </source>
</evidence>
<feature type="domain" description="Large ribosomal subunit protein bL25 beta" evidence="8">
    <location>
        <begin position="103"/>
        <end position="183"/>
    </location>
</feature>
<organism evidence="9 10">
    <name type="scientific">Luteolibacter pohnpeiensis</name>
    <dbReference type="NCBI Taxonomy" id="454153"/>
    <lineage>
        <taxon>Bacteria</taxon>
        <taxon>Pseudomonadati</taxon>
        <taxon>Verrucomicrobiota</taxon>
        <taxon>Verrucomicrobiia</taxon>
        <taxon>Verrucomicrobiales</taxon>
        <taxon>Verrucomicrobiaceae</taxon>
        <taxon>Luteolibacter</taxon>
    </lineage>
</organism>
<dbReference type="SUPFAM" id="SSF50715">
    <property type="entry name" value="Ribosomal protein L25-like"/>
    <property type="match status" value="1"/>
</dbReference>
<dbReference type="InterPro" id="IPR020057">
    <property type="entry name" value="Ribosomal_bL25_b-dom"/>
</dbReference>
<dbReference type="GO" id="GO:0006412">
    <property type="term" value="P:translation"/>
    <property type="evidence" value="ECO:0007669"/>
    <property type="project" value="UniProtKB-UniRule"/>
</dbReference>
<dbReference type="AlphaFoldDB" id="A0A934S783"/>
<dbReference type="InterPro" id="IPR029751">
    <property type="entry name" value="Ribosomal_L25_dom"/>
</dbReference>
<dbReference type="InterPro" id="IPR020930">
    <property type="entry name" value="Ribosomal_uL5_bac-type"/>
</dbReference>
<dbReference type="PANTHER" id="PTHR33284:SF1">
    <property type="entry name" value="RIBOSOMAL PROTEIN L25_GLN-TRNA SYNTHETASE, ANTI-CODON-BINDING DOMAIN-CONTAINING PROTEIN"/>
    <property type="match status" value="1"/>
</dbReference>
<keyword evidence="2 5" id="KW-0694">RNA-binding</keyword>
<dbReference type="HAMAP" id="MF_01334">
    <property type="entry name" value="Ribosomal_bL25_CTC"/>
    <property type="match status" value="1"/>
</dbReference>
<dbReference type="Gene3D" id="2.40.240.10">
    <property type="entry name" value="Ribosomal Protein L25, Chain P"/>
    <property type="match status" value="1"/>
</dbReference>
<dbReference type="InterPro" id="IPR037121">
    <property type="entry name" value="Ribosomal_bL25_C"/>
</dbReference>
<dbReference type="InterPro" id="IPR011035">
    <property type="entry name" value="Ribosomal_bL25/Gln-tRNA_synth"/>
</dbReference>